<name>A0A9W7WF05_TRIRA</name>
<dbReference type="InterPro" id="IPR038422">
    <property type="entry name" value="Cut8/Sts1_sf"/>
</dbReference>
<comment type="similarity">
    <text evidence="2">Belongs to the cut8/STS1 family.</text>
</comment>
<sequence>MTDQRSVLMEIPEPQAKLTGRLRRSYMDILCSRPAPGVRRRKPARAAERGRALDGGSRRLRRFQKDACQTSVSSELLDSLALAEQSVQMTSSSLTTDLKILLEDLHQKKISVYRSIPYSRLGSNRDAHSYRKAQPHLMAFKRSCQDGGRLLVQRAEWQKVLEFVLAACRYVGGRPAATTRFESNRHRPAARRARHLLHRFKTAARLCLRELEEILREYPSQSKSQIKP</sequence>
<keyword evidence="3" id="KW-0539">Nucleus</keyword>
<evidence type="ECO:0000313" key="4">
    <source>
        <dbReference type="EMBL" id="KAI7795318.1"/>
    </source>
</evidence>
<organism evidence="4 5">
    <name type="scientific">Triplophysa rosa</name>
    <name type="common">Cave loach</name>
    <dbReference type="NCBI Taxonomy" id="992332"/>
    <lineage>
        <taxon>Eukaryota</taxon>
        <taxon>Metazoa</taxon>
        <taxon>Chordata</taxon>
        <taxon>Craniata</taxon>
        <taxon>Vertebrata</taxon>
        <taxon>Euteleostomi</taxon>
        <taxon>Actinopterygii</taxon>
        <taxon>Neopterygii</taxon>
        <taxon>Teleostei</taxon>
        <taxon>Ostariophysi</taxon>
        <taxon>Cypriniformes</taxon>
        <taxon>Nemacheilidae</taxon>
        <taxon>Triplophysa</taxon>
    </lineage>
</organism>
<comment type="caution">
    <text evidence="4">The sequence shown here is derived from an EMBL/GenBank/DDBJ whole genome shotgun (WGS) entry which is preliminary data.</text>
</comment>
<proteinExistence type="inferred from homology"/>
<dbReference type="AlphaFoldDB" id="A0A9W7WF05"/>
<dbReference type="PANTHER" id="PTHR28032">
    <property type="entry name" value="FI02826P"/>
    <property type="match status" value="1"/>
</dbReference>
<keyword evidence="5" id="KW-1185">Reference proteome</keyword>
<dbReference type="PANTHER" id="PTHR28032:SF1">
    <property type="entry name" value="FI02826P"/>
    <property type="match status" value="1"/>
</dbReference>
<evidence type="ECO:0000256" key="1">
    <source>
        <dbReference type="ARBA" id="ARBA00004123"/>
    </source>
</evidence>
<dbReference type="EMBL" id="JAFHDT010000020">
    <property type="protein sequence ID" value="KAI7795318.1"/>
    <property type="molecule type" value="Genomic_DNA"/>
</dbReference>
<dbReference type="Gene3D" id="1.20.58.1590">
    <property type="entry name" value="Tethering factor for nuclear proteasome Cut8/Sts1"/>
    <property type="match status" value="1"/>
</dbReference>
<reference evidence="4" key="1">
    <citation type="submission" date="2021-02" db="EMBL/GenBank/DDBJ databases">
        <title>Comparative genomics reveals that relaxation of natural selection precedes convergent phenotypic evolution of cavefish.</title>
        <authorList>
            <person name="Peng Z."/>
        </authorList>
    </citation>
    <scope>NUCLEOTIDE SEQUENCE</scope>
    <source>
        <tissue evidence="4">Muscle</tissue>
    </source>
</reference>
<dbReference type="InterPro" id="IPR013868">
    <property type="entry name" value="Cut8/Sts1_fam"/>
</dbReference>
<dbReference type="Pfam" id="PF08559">
    <property type="entry name" value="Cut8"/>
    <property type="match status" value="1"/>
</dbReference>
<protein>
    <submittedName>
        <fullName evidence="4">Uncharacterized protein</fullName>
    </submittedName>
</protein>
<accession>A0A9W7WF05</accession>
<gene>
    <name evidence="4" type="ORF">IRJ41_014495</name>
</gene>
<dbReference type="GO" id="GO:0070628">
    <property type="term" value="F:proteasome binding"/>
    <property type="evidence" value="ECO:0007669"/>
    <property type="project" value="TreeGrafter"/>
</dbReference>
<dbReference type="Proteomes" id="UP001059041">
    <property type="component" value="Linkage Group LG20"/>
</dbReference>
<dbReference type="GO" id="GO:0071630">
    <property type="term" value="P:nuclear protein quality control by the ubiquitin-proteasome system"/>
    <property type="evidence" value="ECO:0007669"/>
    <property type="project" value="InterPro"/>
</dbReference>
<evidence type="ECO:0000256" key="3">
    <source>
        <dbReference type="ARBA" id="ARBA00023242"/>
    </source>
</evidence>
<dbReference type="GO" id="GO:0031144">
    <property type="term" value="P:proteasome localization"/>
    <property type="evidence" value="ECO:0007669"/>
    <property type="project" value="InterPro"/>
</dbReference>
<evidence type="ECO:0000313" key="5">
    <source>
        <dbReference type="Proteomes" id="UP001059041"/>
    </source>
</evidence>
<comment type="subcellular location">
    <subcellularLocation>
        <location evidence="1">Nucleus</location>
    </subcellularLocation>
</comment>
<evidence type="ECO:0000256" key="2">
    <source>
        <dbReference type="ARBA" id="ARBA00006199"/>
    </source>
</evidence>
<dbReference type="GO" id="GO:0031965">
    <property type="term" value="C:nuclear membrane"/>
    <property type="evidence" value="ECO:0007669"/>
    <property type="project" value="TreeGrafter"/>
</dbReference>